<feature type="transmembrane region" description="Helical" evidence="7">
    <location>
        <begin position="378"/>
        <end position="398"/>
    </location>
</feature>
<sequence>MVNENHSSESQNSLAYLPHSSSARKEQGGWIAVRYILGNETFEKLASMSLIANLVLYLRTQYNMDTTVSVEVFNIWSGSANFLPLVGAYLADAYTGKFNMLLIGSISSFLGMGFISLGAGIPSLRPPSCHTHSDCIQPTSSQHAILYLGLGFFAVGSGGLRPCNIAFGADQFDIKTEEGRDQLESFCNWWYFLFTVALLLALIVVVYIQTNVSWFLGFIIPTVCFAFSLTIFLLGFNTYVRLKPKGSIISDLVKVLVASSRKRRVKLGSDLSFHDPPSASESEQRVTKPAHTNRFRCFDKAAVVTDPSERDSNGKTVDSWRLCRVQQVEELKSILATLPVWLAGVICFLSMGQATSFGTLQALQTNKSIGPHFSVPPAWMGLVPMIALSLWIFLYEKIYVPWTKKTITRGKRLSIEHRILMGILFSIACMVVSGLVEVRRRHGALKHGSFESPSSIWWLVPQFALSGLVEAFAAIPMMELLT</sequence>
<reference evidence="8" key="1">
    <citation type="submission" date="2018-05" db="EMBL/GenBank/DDBJ databases">
        <title>Draft genome of Mucuna pruriens seed.</title>
        <authorList>
            <person name="Nnadi N.E."/>
            <person name="Vos R."/>
            <person name="Hasami M.H."/>
            <person name="Devisetty U.K."/>
            <person name="Aguiy J.C."/>
        </authorList>
    </citation>
    <scope>NUCLEOTIDE SEQUENCE [LARGE SCALE GENOMIC DNA]</scope>
    <source>
        <strain evidence="8">JCA_2017</strain>
    </source>
</reference>
<dbReference type="AlphaFoldDB" id="A0A371HW81"/>
<feature type="transmembrane region" description="Helical" evidence="7">
    <location>
        <begin position="188"/>
        <end position="208"/>
    </location>
</feature>
<dbReference type="GO" id="GO:0016020">
    <property type="term" value="C:membrane"/>
    <property type="evidence" value="ECO:0007669"/>
    <property type="project" value="UniProtKB-SubCell"/>
</dbReference>
<dbReference type="SUPFAM" id="SSF103473">
    <property type="entry name" value="MFS general substrate transporter"/>
    <property type="match status" value="1"/>
</dbReference>
<name>A0A371HW81_MUCPR</name>
<feature type="region of interest" description="Disordered" evidence="6">
    <location>
        <begin position="269"/>
        <end position="288"/>
    </location>
</feature>
<evidence type="ECO:0000256" key="5">
    <source>
        <dbReference type="ARBA" id="ARBA00023136"/>
    </source>
</evidence>
<keyword evidence="3 7" id="KW-0812">Transmembrane</keyword>
<dbReference type="EMBL" id="QJKJ01001560">
    <property type="protein sequence ID" value="RDY07035.1"/>
    <property type="molecule type" value="Genomic_DNA"/>
</dbReference>
<protein>
    <submittedName>
        <fullName evidence="8">Protein NRT1/ PTR FAMILY 2.8</fullName>
    </submittedName>
</protein>
<evidence type="ECO:0000256" key="7">
    <source>
        <dbReference type="SAM" id="Phobius"/>
    </source>
</evidence>
<feature type="transmembrane region" description="Helical" evidence="7">
    <location>
        <begin position="98"/>
        <end position="124"/>
    </location>
</feature>
<comment type="similarity">
    <text evidence="2">Belongs to the major facilitator superfamily. Proton-dependent oligopeptide transporter (POT/PTR) (TC 2.A.17) family.</text>
</comment>
<dbReference type="Gene3D" id="1.20.1250.20">
    <property type="entry name" value="MFS general substrate transporter like domains"/>
    <property type="match status" value="1"/>
</dbReference>
<feature type="transmembrane region" description="Helical" evidence="7">
    <location>
        <begin position="419"/>
        <end position="436"/>
    </location>
</feature>
<dbReference type="Pfam" id="PF00854">
    <property type="entry name" value="PTR2"/>
    <property type="match status" value="1"/>
</dbReference>
<feature type="transmembrane region" description="Helical" evidence="7">
    <location>
        <begin position="334"/>
        <end position="358"/>
    </location>
</feature>
<dbReference type="GO" id="GO:0022857">
    <property type="term" value="F:transmembrane transporter activity"/>
    <property type="evidence" value="ECO:0007669"/>
    <property type="project" value="InterPro"/>
</dbReference>
<evidence type="ECO:0000313" key="9">
    <source>
        <dbReference type="Proteomes" id="UP000257109"/>
    </source>
</evidence>
<feature type="transmembrane region" description="Helical" evidence="7">
    <location>
        <begin position="214"/>
        <end position="236"/>
    </location>
</feature>
<comment type="caution">
    <text evidence="8">The sequence shown here is derived from an EMBL/GenBank/DDBJ whole genome shotgun (WGS) entry which is preliminary data.</text>
</comment>
<dbReference type="PANTHER" id="PTHR11654">
    <property type="entry name" value="OLIGOPEPTIDE TRANSPORTER-RELATED"/>
    <property type="match status" value="1"/>
</dbReference>
<dbReference type="InterPro" id="IPR000109">
    <property type="entry name" value="POT_fam"/>
</dbReference>
<keyword evidence="4 7" id="KW-1133">Transmembrane helix</keyword>
<dbReference type="Proteomes" id="UP000257109">
    <property type="component" value="Unassembled WGS sequence"/>
</dbReference>
<accession>A0A371HW81</accession>
<dbReference type="InterPro" id="IPR036259">
    <property type="entry name" value="MFS_trans_sf"/>
</dbReference>
<feature type="transmembrane region" description="Helical" evidence="7">
    <location>
        <begin position="144"/>
        <end position="167"/>
    </location>
</feature>
<evidence type="ECO:0000256" key="3">
    <source>
        <dbReference type="ARBA" id="ARBA00022692"/>
    </source>
</evidence>
<feature type="non-terminal residue" evidence="8">
    <location>
        <position position="1"/>
    </location>
</feature>
<dbReference type="OrthoDB" id="8904098at2759"/>
<evidence type="ECO:0000313" key="8">
    <source>
        <dbReference type="EMBL" id="RDY07035.1"/>
    </source>
</evidence>
<proteinExistence type="inferred from homology"/>
<organism evidence="8 9">
    <name type="scientific">Mucuna pruriens</name>
    <name type="common">Velvet bean</name>
    <name type="synonym">Dolichos pruriens</name>
    <dbReference type="NCBI Taxonomy" id="157652"/>
    <lineage>
        <taxon>Eukaryota</taxon>
        <taxon>Viridiplantae</taxon>
        <taxon>Streptophyta</taxon>
        <taxon>Embryophyta</taxon>
        <taxon>Tracheophyta</taxon>
        <taxon>Spermatophyta</taxon>
        <taxon>Magnoliopsida</taxon>
        <taxon>eudicotyledons</taxon>
        <taxon>Gunneridae</taxon>
        <taxon>Pentapetalae</taxon>
        <taxon>rosids</taxon>
        <taxon>fabids</taxon>
        <taxon>Fabales</taxon>
        <taxon>Fabaceae</taxon>
        <taxon>Papilionoideae</taxon>
        <taxon>50 kb inversion clade</taxon>
        <taxon>NPAAA clade</taxon>
        <taxon>indigoferoid/millettioid clade</taxon>
        <taxon>Phaseoleae</taxon>
        <taxon>Mucuna</taxon>
    </lineage>
</organism>
<keyword evidence="5 7" id="KW-0472">Membrane</keyword>
<evidence type="ECO:0000256" key="6">
    <source>
        <dbReference type="SAM" id="MobiDB-lite"/>
    </source>
</evidence>
<evidence type="ECO:0000256" key="4">
    <source>
        <dbReference type="ARBA" id="ARBA00022989"/>
    </source>
</evidence>
<evidence type="ECO:0000256" key="1">
    <source>
        <dbReference type="ARBA" id="ARBA00004141"/>
    </source>
</evidence>
<evidence type="ECO:0000256" key="2">
    <source>
        <dbReference type="ARBA" id="ARBA00005982"/>
    </source>
</evidence>
<keyword evidence="9" id="KW-1185">Reference proteome</keyword>
<feature type="transmembrane region" description="Helical" evidence="7">
    <location>
        <begin position="456"/>
        <end position="475"/>
    </location>
</feature>
<gene>
    <name evidence="8" type="primary">NPF2.8</name>
    <name evidence="8" type="ORF">CR513_08902</name>
</gene>
<comment type="subcellular location">
    <subcellularLocation>
        <location evidence="1">Membrane</location>
        <topology evidence="1">Multi-pass membrane protein</topology>
    </subcellularLocation>
</comment>